<dbReference type="AlphaFoldDB" id="A0AAP0BB70"/>
<evidence type="ECO:0000256" key="1">
    <source>
        <dbReference type="SAM" id="MobiDB-lite"/>
    </source>
</evidence>
<evidence type="ECO:0000313" key="2">
    <source>
        <dbReference type="EMBL" id="KAK8934566.1"/>
    </source>
</evidence>
<feature type="compositionally biased region" description="Low complexity" evidence="1">
    <location>
        <begin position="73"/>
        <end position="94"/>
    </location>
</feature>
<dbReference type="PANTHER" id="PTHR47867:SF1">
    <property type="entry name" value="ADENINE NUCLEOTIDE ALPHA HYDROLASES-LIKE SUPERFAMILY PROTEIN"/>
    <property type="match status" value="1"/>
</dbReference>
<dbReference type="SUPFAM" id="SSF52402">
    <property type="entry name" value="Adenine nucleotide alpha hydrolases-like"/>
    <property type="match status" value="1"/>
</dbReference>
<name>A0AAP0BB70_9ASPA</name>
<reference evidence="2 3" key="1">
    <citation type="journal article" date="2022" name="Nat. Plants">
        <title>Genomes of leafy and leafless Platanthera orchids illuminate the evolution of mycoheterotrophy.</title>
        <authorList>
            <person name="Li M.H."/>
            <person name="Liu K.W."/>
            <person name="Li Z."/>
            <person name="Lu H.C."/>
            <person name="Ye Q.L."/>
            <person name="Zhang D."/>
            <person name="Wang J.Y."/>
            <person name="Li Y.F."/>
            <person name="Zhong Z.M."/>
            <person name="Liu X."/>
            <person name="Yu X."/>
            <person name="Liu D.K."/>
            <person name="Tu X.D."/>
            <person name="Liu B."/>
            <person name="Hao Y."/>
            <person name="Liao X.Y."/>
            <person name="Jiang Y.T."/>
            <person name="Sun W.H."/>
            <person name="Chen J."/>
            <person name="Chen Y.Q."/>
            <person name="Ai Y."/>
            <person name="Zhai J.W."/>
            <person name="Wu S.S."/>
            <person name="Zhou Z."/>
            <person name="Hsiao Y.Y."/>
            <person name="Wu W.L."/>
            <person name="Chen Y.Y."/>
            <person name="Lin Y.F."/>
            <person name="Hsu J.L."/>
            <person name="Li C.Y."/>
            <person name="Wang Z.W."/>
            <person name="Zhao X."/>
            <person name="Zhong W.Y."/>
            <person name="Ma X.K."/>
            <person name="Ma L."/>
            <person name="Huang J."/>
            <person name="Chen G.Z."/>
            <person name="Huang M.Z."/>
            <person name="Huang L."/>
            <person name="Peng D.H."/>
            <person name="Luo Y.B."/>
            <person name="Zou S.Q."/>
            <person name="Chen S.P."/>
            <person name="Lan S."/>
            <person name="Tsai W.C."/>
            <person name="Van de Peer Y."/>
            <person name="Liu Z.J."/>
        </authorList>
    </citation>
    <scope>NUCLEOTIDE SEQUENCE [LARGE SCALE GENOMIC DNA]</scope>
    <source>
        <strain evidence="2">Lor287</strain>
    </source>
</reference>
<dbReference type="EMBL" id="JBBWWQ010000012">
    <property type="protein sequence ID" value="KAK8934566.1"/>
    <property type="molecule type" value="Genomic_DNA"/>
</dbReference>
<dbReference type="Proteomes" id="UP001418222">
    <property type="component" value="Unassembled WGS sequence"/>
</dbReference>
<evidence type="ECO:0000313" key="3">
    <source>
        <dbReference type="Proteomes" id="UP001418222"/>
    </source>
</evidence>
<organism evidence="2 3">
    <name type="scientific">Platanthera zijinensis</name>
    <dbReference type="NCBI Taxonomy" id="2320716"/>
    <lineage>
        <taxon>Eukaryota</taxon>
        <taxon>Viridiplantae</taxon>
        <taxon>Streptophyta</taxon>
        <taxon>Embryophyta</taxon>
        <taxon>Tracheophyta</taxon>
        <taxon>Spermatophyta</taxon>
        <taxon>Magnoliopsida</taxon>
        <taxon>Liliopsida</taxon>
        <taxon>Asparagales</taxon>
        <taxon>Orchidaceae</taxon>
        <taxon>Orchidoideae</taxon>
        <taxon>Orchideae</taxon>
        <taxon>Orchidinae</taxon>
        <taxon>Platanthera</taxon>
    </lineage>
</organism>
<comment type="caution">
    <text evidence="2">The sequence shown here is derived from an EMBL/GenBank/DDBJ whole genome shotgun (WGS) entry which is preliminary data.</text>
</comment>
<evidence type="ECO:0008006" key="4">
    <source>
        <dbReference type="Google" id="ProtNLM"/>
    </source>
</evidence>
<dbReference type="InterPro" id="IPR014729">
    <property type="entry name" value="Rossmann-like_a/b/a_fold"/>
</dbReference>
<proteinExistence type="predicted"/>
<protein>
    <recommendedName>
        <fullName evidence="4">UspA domain-containing protein</fullName>
    </recommendedName>
</protein>
<dbReference type="CDD" id="cd00293">
    <property type="entry name" value="USP-like"/>
    <property type="match status" value="1"/>
</dbReference>
<dbReference type="PANTHER" id="PTHR47867">
    <property type="entry name" value="ADENINE NUCLEOTIDE ALPHA HYDROLASES-LIKE SUPERFAMILY PROTEIN"/>
    <property type="match status" value="1"/>
</dbReference>
<feature type="region of interest" description="Disordered" evidence="1">
    <location>
        <begin position="73"/>
        <end position="97"/>
    </location>
</feature>
<keyword evidence="3" id="KW-1185">Reference proteome</keyword>
<accession>A0AAP0BB70</accession>
<gene>
    <name evidence="2" type="ORF">KSP39_PZI015089</name>
</gene>
<dbReference type="Gene3D" id="3.40.50.620">
    <property type="entry name" value="HUPs"/>
    <property type="match status" value="1"/>
</dbReference>
<sequence length="164" mass="17446">MDPVDCGGDLSPAKRRIMVVADPGRESSIALQWTLSHALLEQDELILLYVEPPNASRRGGAFSSFLRRPTSLGTAGGSLSSTASSLSSSSSTSSNGGIGEAGEYEFLEVMKAACEAAQPKVRVQMERVEMEGRDKAAVILRQTKVLGVDMLVIGQRRQASSFLG</sequence>